<dbReference type="CDD" id="cd01949">
    <property type="entry name" value="GGDEF"/>
    <property type="match status" value="1"/>
</dbReference>
<dbReference type="InterPro" id="IPR035965">
    <property type="entry name" value="PAS-like_dom_sf"/>
</dbReference>
<evidence type="ECO:0000256" key="1">
    <source>
        <dbReference type="ARBA" id="ARBA00001946"/>
    </source>
</evidence>
<comment type="cofactor">
    <cofactor evidence="1">
        <name>Mg(2+)</name>
        <dbReference type="ChEBI" id="CHEBI:18420"/>
    </cofactor>
</comment>
<dbReference type="Gene3D" id="3.30.450.40">
    <property type="match status" value="1"/>
</dbReference>
<organism evidence="7 8">
    <name type="scientific">Thiocapsa rosea</name>
    <dbReference type="NCBI Taxonomy" id="69360"/>
    <lineage>
        <taxon>Bacteria</taxon>
        <taxon>Pseudomonadati</taxon>
        <taxon>Pseudomonadota</taxon>
        <taxon>Gammaproteobacteria</taxon>
        <taxon>Chromatiales</taxon>
        <taxon>Chromatiaceae</taxon>
        <taxon>Thiocapsa</taxon>
    </lineage>
</organism>
<dbReference type="Pfam" id="PF08447">
    <property type="entry name" value="PAS_3"/>
    <property type="match status" value="1"/>
</dbReference>
<protein>
    <submittedName>
        <fullName evidence="7">PAS domain S-box-containing protein/diguanylate cyclase (GGDEF)-like protein</fullName>
    </submittedName>
</protein>
<dbReference type="InterPro" id="IPR029016">
    <property type="entry name" value="GAF-like_dom_sf"/>
</dbReference>
<feature type="domain" description="GGDEF" evidence="6">
    <location>
        <begin position="611"/>
        <end position="749"/>
    </location>
</feature>
<dbReference type="PROSITE" id="PS50883">
    <property type="entry name" value="EAL"/>
    <property type="match status" value="1"/>
</dbReference>
<comment type="caution">
    <text evidence="7">The sequence shown here is derived from an EMBL/GenBank/DDBJ whole genome shotgun (WGS) entry which is preliminary data.</text>
</comment>
<reference evidence="7 8" key="1">
    <citation type="submission" date="2018-10" db="EMBL/GenBank/DDBJ databases">
        <title>Genomic Encyclopedia of Archaeal and Bacterial Type Strains, Phase II (KMG-II): from individual species to whole genera.</title>
        <authorList>
            <person name="Goeker M."/>
        </authorList>
    </citation>
    <scope>NUCLEOTIDE SEQUENCE [LARGE SCALE GENOMIC DNA]</scope>
    <source>
        <strain evidence="7 8">DSM 235</strain>
    </source>
</reference>
<feature type="region of interest" description="Disordered" evidence="2">
    <location>
        <begin position="1"/>
        <end position="22"/>
    </location>
</feature>
<dbReference type="Pfam" id="PF00990">
    <property type="entry name" value="GGDEF"/>
    <property type="match status" value="1"/>
</dbReference>
<dbReference type="SUPFAM" id="SSF141868">
    <property type="entry name" value="EAL domain-like"/>
    <property type="match status" value="1"/>
</dbReference>
<dbReference type="AlphaFoldDB" id="A0A495VE83"/>
<dbReference type="CDD" id="cd01948">
    <property type="entry name" value="EAL"/>
    <property type="match status" value="1"/>
</dbReference>
<accession>A0A495VE83</accession>
<dbReference type="PANTHER" id="PTHR44757:SF2">
    <property type="entry name" value="BIOFILM ARCHITECTURE MAINTENANCE PROTEIN MBAA"/>
    <property type="match status" value="1"/>
</dbReference>
<dbReference type="SMART" id="SM00267">
    <property type="entry name" value="GGDEF"/>
    <property type="match status" value="1"/>
</dbReference>
<dbReference type="SUPFAM" id="SSF55073">
    <property type="entry name" value="Nucleotide cyclase"/>
    <property type="match status" value="1"/>
</dbReference>
<dbReference type="NCBIfam" id="TIGR00254">
    <property type="entry name" value="GGDEF"/>
    <property type="match status" value="1"/>
</dbReference>
<dbReference type="SMART" id="SM00086">
    <property type="entry name" value="PAC"/>
    <property type="match status" value="3"/>
</dbReference>
<dbReference type="InterPro" id="IPR000700">
    <property type="entry name" value="PAS-assoc_C"/>
</dbReference>
<dbReference type="InterPro" id="IPR043128">
    <property type="entry name" value="Rev_trsase/Diguanyl_cyclase"/>
</dbReference>
<dbReference type="SMART" id="SM00065">
    <property type="entry name" value="GAF"/>
    <property type="match status" value="1"/>
</dbReference>
<dbReference type="InterPro" id="IPR001610">
    <property type="entry name" value="PAC"/>
</dbReference>
<evidence type="ECO:0000256" key="2">
    <source>
        <dbReference type="SAM" id="MobiDB-lite"/>
    </source>
</evidence>
<dbReference type="Pfam" id="PF00563">
    <property type="entry name" value="EAL"/>
    <property type="match status" value="1"/>
</dbReference>
<feature type="compositionally biased region" description="Basic and acidic residues" evidence="2">
    <location>
        <begin position="12"/>
        <end position="22"/>
    </location>
</feature>
<dbReference type="SUPFAM" id="SSF55785">
    <property type="entry name" value="PYP-like sensor domain (PAS domain)"/>
    <property type="match status" value="3"/>
</dbReference>
<dbReference type="Pfam" id="PF13185">
    <property type="entry name" value="GAF_2"/>
    <property type="match status" value="1"/>
</dbReference>
<evidence type="ECO:0000259" key="3">
    <source>
        <dbReference type="PROSITE" id="PS50112"/>
    </source>
</evidence>
<dbReference type="NCBIfam" id="TIGR00229">
    <property type="entry name" value="sensory_box"/>
    <property type="match status" value="3"/>
</dbReference>
<dbReference type="PANTHER" id="PTHR44757">
    <property type="entry name" value="DIGUANYLATE CYCLASE DGCP"/>
    <property type="match status" value="1"/>
</dbReference>
<dbReference type="SMART" id="SM00052">
    <property type="entry name" value="EAL"/>
    <property type="match status" value="1"/>
</dbReference>
<dbReference type="Pfam" id="PF08448">
    <property type="entry name" value="PAS_4"/>
    <property type="match status" value="1"/>
</dbReference>
<dbReference type="SUPFAM" id="SSF55781">
    <property type="entry name" value="GAF domain-like"/>
    <property type="match status" value="1"/>
</dbReference>
<dbReference type="EMBL" id="RBXL01000001">
    <property type="protein sequence ID" value="RKT46138.1"/>
    <property type="molecule type" value="Genomic_DNA"/>
</dbReference>
<evidence type="ECO:0000313" key="7">
    <source>
        <dbReference type="EMBL" id="RKT46138.1"/>
    </source>
</evidence>
<dbReference type="InterPro" id="IPR052155">
    <property type="entry name" value="Biofilm_reg_signaling"/>
</dbReference>
<feature type="domain" description="PAC" evidence="4">
    <location>
        <begin position="100"/>
        <end position="152"/>
    </location>
</feature>
<dbReference type="PROSITE" id="PS50113">
    <property type="entry name" value="PAC"/>
    <property type="match status" value="2"/>
</dbReference>
<dbReference type="Proteomes" id="UP000274556">
    <property type="component" value="Unassembled WGS sequence"/>
</dbReference>
<evidence type="ECO:0000259" key="5">
    <source>
        <dbReference type="PROSITE" id="PS50883"/>
    </source>
</evidence>
<dbReference type="InterPro" id="IPR000014">
    <property type="entry name" value="PAS"/>
</dbReference>
<dbReference type="InterPro" id="IPR003018">
    <property type="entry name" value="GAF"/>
</dbReference>
<dbReference type="FunFam" id="3.30.70.270:FF:000001">
    <property type="entry name" value="Diguanylate cyclase domain protein"/>
    <property type="match status" value="1"/>
</dbReference>
<feature type="domain" description="EAL" evidence="5">
    <location>
        <begin position="758"/>
        <end position="1010"/>
    </location>
</feature>
<dbReference type="InterPro" id="IPR029787">
    <property type="entry name" value="Nucleotide_cyclase"/>
</dbReference>
<dbReference type="InterPro" id="IPR000160">
    <property type="entry name" value="GGDEF_dom"/>
</dbReference>
<keyword evidence="8" id="KW-1185">Reference proteome</keyword>
<name>A0A495VE83_9GAMM</name>
<evidence type="ECO:0000259" key="4">
    <source>
        <dbReference type="PROSITE" id="PS50113"/>
    </source>
</evidence>
<dbReference type="CDD" id="cd00130">
    <property type="entry name" value="PAS"/>
    <property type="match status" value="3"/>
</dbReference>
<gene>
    <name evidence="7" type="ORF">BDD21_3637</name>
</gene>
<dbReference type="PROSITE" id="PS50112">
    <property type="entry name" value="PAS"/>
    <property type="match status" value="2"/>
</dbReference>
<dbReference type="InterPro" id="IPR013655">
    <property type="entry name" value="PAS_fold_3"/>
</dbReference>
<dbReference type="Gene3D" id="3.20.20.450">
    <property type="entry name" value="EAL domain"/>
    <property type="match status" value="1"/>
</dbReference>
<dbReference type="Pfam" id="PF13426">
    <property type="entry name" value="PAS_9"/>
    <property type="match status" value="1"/>
</dbReference>
<dbReference type="InterPro" id="IPR001633">
    <property type="entry name" value="EAL_dom"/>
</dbReference>
<dbReference type="RefSeq" id="WP_170164803.1">
    <property type="nucleotide sequence ID" value="NZ_RBXL01000001.1"/>
</dbReference>
<dbReference type="GO" id="GO:0003824">
    <property type="term" value="F:catalytic activity"/>
    <property type="evidence" value="ECO:0007669"/>
    <property type="project" value="UniProtKB-ARBA"/>
</dbReference>
<evidence type="ECO:0000313" key="8">
    <source>
        <dbReference type="Proteomes" id="UP000274556"/>
    </source>
</evidence>
<feature type="domain" description="PAC" evidence="4">
    <location>
        <begin position="406"/>
        <end position="459"/>
    </location>
</feature>
<proteinExistence type="predicted"/>
<sequence>MVRPGGRSSSKRVSDGRSRSASEDIGEPEFFRRMIAASADRFAYLDRDLRYRAANASYLSSWGLTSEQVIGRRVDEIMDRDFYAQVVGPRLAACLGGEMVVYEAQLPRRGVRTGWGEVSYIPWLDAAGSVEGIVVCVHDITARKHSHATIERLTRLYRILTECSQAIVHSQEPSTLLPIVCRELVTQGGLDMAWIGRTDADAGEARIECLAMDGEGGAELLGALSSSMDPDGLDDEPFARVMRSAQGYWSLDLQADPLTRPWHASARRFGWQASASLPLTMRGKVFAVLSVYACDREVLDEDARDLLAELARDISYALEHYAAIAELADAEERWKFALEGSDAGVWDWDLRTGKVFYSAGWKRLLGLGEEDICEGLDAWKDRVHPDDLKALTDAIDHHLRGRAAALHHEHRLRRRDGLYLWSLGRGKVVERAADGTPLRMIGTTTDISARRAANDSLSRLGEIVEKAQTEVYVFDPKGFCFEQVNQGARANLGYGMEELMRMTPLDLMPDYDPPTFSRLLAPLRDGSRSQVVLETRHRRKDGSCYPAEIRLQLLGSEPRFVALVTDTTERVRAEEAIKHLAFFDPLTGLPNRRLLMDRLERAIAASRRSHHMGALIFIDLDDFKTLNDTLGHDQGDRLLRQVAKRLASCIRESDTLARLGGDEFVVMLECLSAQAQTAASQAEVLANKLLAALRVPCELENREYRCSASMGVAVFGRQAKSVEELMKQADMAMYRAKAAGRDTLRFFDPQMQVEVSSRAALATSLRQGLEHGEFLLHYQSQVDGAGQVTGAEGLLRWQHPQRGLLQPADFIRLAEETATILPLGRWVLEMACTELAAWSERPETAELTLAINISALQFHHPDFVEQVLAAVERHGCNPKRLKLEITENLLLEDRDAMIAKMSMLKERGISFALDDFGTGYSSLTDLGRLPLKELKIDLSFVRDLVTNANDAAIARTIIGLGDTFALDVIAEGVETEAQRDWLAEHGCRAFQGYLFGRPGPAATSATRLDA</sequence>
<evidence type="ECO:0000259" key="6">
    <source>
        <dbReference type="PROSITE" id="PS50887"/>
    </source>
</evidence>
<dbReference type="InterPro" id="IPR013656">
    <property type="entry name" value="PAS_4"/>
</dbReference>
<dbReference type="Gene3D" id="3.30.70.270">
    <property type="match status" value="1"/>
</dbReference>
<dbReference type="Gene3D" id="3.30.450.20">
    <property type="entry name" value="PAS domain"/>
    <property type="match status" value="3"/>
</dbReference>
<dbReference type="SMART" id="SM00091">
    <property type="entry name" value="PAS"/>
    <property type="match status" value="3"/>
</dbReference>
<feature type="domain" description="PAS" evidence="3">
    <location>
        <begin position="330"/>
        <end position="402"/>
    </location>
</feature>
<feature type="domain" description="PAS" evidence="3">
    <location>
        <begin position="456"/>
        <end position="500"/>
    </location>
</feature>
<dbReference type="InterPro" id="IPR035919">
    <property type="entry name" value="EAL_sf"/>
</dbReference>
<dbReference type="PROSITE" id="PS50887">
    <property type="entry name" value="GGDEF"/>
    <property type="match status" value="1"/>
</dbReference>